<comment type="caution">
    <text evidence="25">The sequence shown here is derived from an EMBL/GenBank/DDBJ whole genome shotgun (WGS) entry which is preliminary data.</text>
</comment>
<evidence type="ECO:0000256" key="21">
    <source>
        <dbReference type="ARBA" id="ARBA00075657"/>
    </source>
</evidence>
<comment type="subcellular location">
    <subcellularLocation>
        <location evidence="3">Cytoplasm</location>
        <location evidence="3">Cytoskeleton</location>
        <location evidence="3">Spindle</location>
    </subcellularLocation>
    <subcellularLocation>
        <location evidence="4">Cytoplasm</location>
        <location evidence="4">Cytosol</location>
    </subcellularLocation>
    <subcellularLocation>
        <location evidence="2">Mitochondrion</location>
    </subcellularLocation>
    <subcellularLocation>
        <location evidence="1">Nucleus</location>
    </subcellularLocation>
</comment>
<organism evidence="25 26">
    <name type="scientific">Cryptolaemus montrouzieri</name>
    <dbReference type="NCBI Taxonomy" id="559131"/>
    <lineage>
        <taxon>Eukaryota</taxon>
        <taxon>Metazoa</taxon>
        <taxon>Ecdysozoa</taxon>
        <taxon>Arthropoda</taxon>
        <taxon>Hexapoda</taxon>
        <taxon>Insecta</taxon>
        <taxon>Pterygota</taxon>
        <taxon>Neoptera</taxon>
        <taxon>Endopterygota</taxon>
        <taxon>Coleoptera</taxon>
        <taxon>Polyphaga</taxon>
        <taxon>Cucujiformia</taxon>
        <taxon>Coccinelloidea</taxon>
        <taxon>Coccinellidae</taxon>
        <taxon>Scymninae</taxon>
        <taxon>Scymnini</taxon>
        <taxon>Cryptolaemus</taxon>
    </lineage>
</organism>
<evidence type="ECO:0000256" key="3">
    <source>
        <dbReference type="ARBA" id="ARBA00004186"/>
    </source>
</evidence>
<keyword evidence="6" id="KW-0963">Cytoplasm</keyword>
<evidence type="ECO:0000313" key="25">
    <source>
        <dbReference type="EMBL" id="KAL3268935.1"/>
    </source>
</evidence>
<reference evidence="25 26" key="1">
    <citation type="journal article" date="2021" name="BMC Biol.">
        <title>Horizontally acquired antibacterial genes associated with adaptive radiation of ladybird beetles.</title>
        <authorList>
            <person name="Li H.S."/>
            <person name="Tang X.F."/>
            <person name="Huang Y.H."/>
            <person name="Xu Z.Y."/>
            <person name="Chen M.L."/>
            <person name="Du X.Y."/>
            <person name="Qiu B.Y."/>
            <person name="Chen P.T."/>
            <person name="Zhang W."/>
            <person name="Slipinski A."/>
            <person name="Escalona H.E."/>
            <person name="Waterhouse R.M."/>
            <person name="Zwick A."/>
            <person name="Pang H."/>
        </authorList>
    </citation>
    <scope>NUCLEOTIDE SEQUENCE [LARGE SCALE GENOMIC DNA]</scope>
    <source>
        <strain evidence="25">SYSU2018</strain>
    </source>
</reference>
<evidence type="ECO:0000256" key="8">
    <source>
        <dbReference type="ARBA" id="ARBA00022990"/>
    </source>
</evidence>
<sequence length="149" mass="16719">MAMFTRRLFSMGNLTAEHFESYLRITKNFEQNLKKLKIISLEEGKCIAEMKVEQEHTNILGTLHGGFTASLIDVVSSYGLNSLERGNVPHVSVNLNVRYIKGAELGKTVVIESEMVKCGRNLAFLEVTIKDKISGEILAKGDHTKYLMK</sequence>
<comment type="catalytic activity">
    <reaction evidence="15">
        <text>dodecanoyl-CoA + H2O = dodecanoate + CoA + H(+)</text>
        <dbReference type="Rhea" id="RHEA:30135"/>
        <dbReference type="ChEBI" id="CHEBI:15377"/>
        <dbReference type="ChEBI" id="CHEBI:15378"/>
        <dbReference type="ChEBI" id="CHEBI:18262"/>
        <dbReference type="ChEBI" id="CHEBI:57287"/>
        <dbReference type="ChEBI" id="CHEBI:57375"/>
    </reaction>
    <physiologicalReaction direction="left-to-right" evidence="15">
        <dbReference type="Rhea" id="RHEA:30136"/>
    </physiologicalReaction>
</comment>
<evidence type="ECO:0000256" key="11">
    <source>
        <dbReference type="ARBA" id="ARBA00023212"/>
    </source>
</evidence>
<keyword evidence="8" id="KW-0007">Acetylation</keyword>
<evidence type="ECO:0000256" key="9">
    <source>
        <dbReference type="ARBA" id="ARBA00023098"/>
    </source>
</evidence>
<dbReference type="PANTHER" id="PTHR21660:SF1">
    <property type="entry name" value="ACYL-COENZYME A THIOESTERASE 13"/>
    <property type="match status" value="1"/>
</dbReference>
<dbReference type="InterPro" id="IPR003736">
    <property type="entry name" value="PAAI_dom"/>
</dbReference>
<evidence type="ECO:0000256" key="13">
    <source>
        <dbReference type="ARBA" id="ARBA00047588"/>
    </source>
</evidence>
<comment type="catalytic activity">
    <reaction evidence="17">
        <text>a fatty acyl-CoA + H2O = a fatty acid + CoA + H(+)</text>
        <dbReference type="Rhea" id="RHEA:16781"/>
        <dbReference type="ChEBI" id="CHEBI:15377"/>
        <dbReference type="ChEBI" id="CHEBI:15378"/>
        <dbReference type="ChEBI" id="CHEBI:28868"/>
        <dbReference type="ChEBI" id="CHEBI:57287"/>
        <dbReference type="ChEBI" id="CHEBI:77636"/>
    </reaction>
    <physiologicalReaction direction="left-to-right" evidence="17">
        <dbReference type="Rhea" id="RHEA:16782"/>
    </physiologicalReaction>
</comment>
<dbReference type="CDD" id="cd03443">
    <property type="entry name" value="PaaI_thioesterase"/>
    <property type="match status" value="1"/>
</dbReference>
<feature type="domain" description="Thioesterase" evidence="24">
    <location>
        <begin position="61"/>
        <end position="133"/>
    </location>
</feature>
<dbReference type="InterPro" id="IPR029069">
    <property type="entry name" value="HotDog_dom_sf"/>
</dbReference>
<evidence type="ECO:0000256" key="18">
    <source>
        <dbReference type="ARBA" id="ARBA00058205"/>
    </source>
</evidence>
<evidence type="ECO:0000256" key="10">
    <source>
        <dbReference type="ARBA" id="ARBA00023128"/>
    </source>
</evidence>
<evidence type="ECO:0000256" key="17">
    <source>
        <dbReference type="ARBA" id="ARBA00052976"/>
    </source>
</evidence>
<evidence type="ECO:0000256" key="16">
    <source>
        <dbReference type="ARBA" id="ARBA00050199"/>
    </source>
</evidence>
<comment type="catalytic activity">
    <reaction evidence="16">
        <text>hexanoyl-CoA + H2O = hexanoate + CoA + H(+)</text>
        <dbReference type="Rhea" id="RHEA:40115"/>
        <dbReference type="ChEBI" id="CHEBI:15377"/>
        <dbReference type="ChEBI" id="CHEBI:15378"/>
        <dbReference type="ChEBI" id="CHEBI:17120"/>
        <dbReference type="ChEBI" id="CHEBI:57287"/>
        <dbReference type="ChEBI" id="CHEBI:62620"/>
    </reaction>
    <physiologicalReaction direction="left-to-right" evidence="16">
        <dbReference type="Rhea" id="RHEA:40116"/>
    </physiologicalReaction>
</comment>
<accession>A0ABD2MRC0</accession>
<evidence type="ECO:0000256" key="23">
    <source>
        <dbReference type="ARBA" id="ARBA00083956"/>
    </source>
</evidence>
<dbReference type="Gene3D" id="3.10.129.10">
    <property type="entry name" value="Hotdog Thioesterase"/>
    <property type="match status" value="1"/>
</dbReference>
<evidence type="ECO:0000256" key="6">
    <source>
        <dbReference type="ARBA" id="ARBA00022490"/>
    </source>
</evidence>
<dbReference type="GO" id="GO:0006629">
    <property type="term" value="P:lipid metabolic process"/>
    <property type="evidence" value="ECO:0007669"/>
    <property type="project" value="UniProtKB-KW"/>
</dbReference>
<dbReference type="InterPro" id="IPR039298">
    <property type="entry name" value="ACOT13"/>
</dbReference>
<keyword evidence="9" id="KW-0443">Lipid metabolism</keyword>
<evidence type="ECO:0000256" key="19">
    <source>
        <dbReference type="ARBA" id="ARBA00064709"/>
    </source>
</evidence>
<evidence type="ECO:0000256" key="20">
    <source>
        <dbReference type="ARBA" id="ARBA00067273"/>
    </source>
</evidence>
<evidence type="ECO:0000256" key="14">
    <source>
        <dbReference type="ARBA" id="ARBA00047969"/>
    </source>
</evidence>
<dbReference type="SUPFAM" id="SSF54637">
    <property type="entry name" value="Thioesterase/thiol ester dehydrase-isomerase"/>
    <property type="match status" value="1"/>
</dbReference>
<proteinExistence type="inferred from homology"/>
<evidence type="ECO:0000256" key="15">
    <source>
        <dbReference type="ARBA" id="ARBA00048074"/>
    </source>
</evidence>
<dbReference type="GO" id="GO:0005739">
    <property type="term" value="C:mitochondrion"/>
    <property type="evidence" value="ECO:0007669"/>
    <property type="project" value="UniProtKB-SubCell"/>
</dbReference>
<keyword evidence="11" id="KW-0206">Cytoskeleton</keyword>
<keyword evidence="12" id="KW-0539">Nucleus</keyword>
<evidence type="ECO:0000256" key="5">
    <source>
        <dbReference type="ARBA" id="ARBA00008324"/>
    </source>
</evidence>
<keyword evidence="10" id="KW-0496">Mitochondrion</keyword>
<evidence type="ECO:0000256" key="22">
    <source>
        <dbReference type="ARBA" id="ARBA00081533"/>
    </source>
</evidence>
<dbReference type="AlphaFoldDB" id="A0ABD2MRC0"/>
<dbReference type="NCBIfam" id="TIGR00369">
    <property type="entry name" value="unchar_dom_1"/>
    <property type="match status" value="1"/>
</dbReference>
<evidence type="ECO:0000256" key="1">
    <source>
        <dbReference type="ARBA" id="ARBA00004123"/>
    </source>
</evidence>
<name>A0ABD2MRC0_9CUCU</name>
<evidence type="ECO:0000256" key="12">
    <source>
        <dbReference type="ARBA" id="ARBA00023242"/>
    </source>
</evidence>
<dbReference type="GO" id="GO:0005829">
    <property type="term" value="C:cytosol"/>
    <property type="evidence" value="ECO:0007669"/>
    <property type="project" value="UniProtKB-SubCell"/>
</dbReference>
<protein>
    <recommendedName>
        <fullName evidence="20">Acyl-coenzyme A thioesterase 13</fullName>
    </recommendedName>
    <alternativeName>
        <fullName evidence="22">Hotdog-fold thioesterase superfamily member 2</fullName>
    </alternativeName>
    <alternativeName>
        <fullName evidence="21">Palmitoyl-CoA hydrolase</fullName>
    </alternativeName>
    <alternativeName>
        <fullName evidence="23">Thioesterase superfamily member 2</fullName>
    </alternativeName>
</protein>
<dbReference type="GO" id="GO:0016788">
    <property type="term" value="F:hydrolase activity, acting on ester bonds"/>
    <property type="evidence" value="ECO:0007669"/>
    <property type="project" value="UniProtKB-ARBA"/>
</dbReference>
<evidence type="ECO:0000256" key="4">
    <source>
        <dbReference type="ARBA" id="ARBA00004514"/>
    </source>
</evidence>
<comment type="similarity">
    <text evidence="5">Belongs to the thioesterase PaaI family.</text>
</comment>
<dbReference type="InterPro" id="IPR006683">
    <property type="entry name" value="Thioestr_dom"/>
</dbReference>
<evidence type="ECO:0000256" key="2">
    <source>
        <dbReference type="ARBA" id="ARBA00004173"/>
    </source>
</evidence>
<comment type="function">
    <text evidence="18">Catalyzes the hydrolysis of acyl-CoAs into free fatty acids and coenzyme A (CoASH), regulating their respective intracellular levels. Has acyl-CoA thioesterase activity towards medium (C12) and long-chain (C18) fatty acyl-CoA substrates. Can also hydrolyze 3-hydroxyphenylacetyl-CoA and 3,4-dihydroxyphenylacetyl-CoA (in vitro). May play a role in controlling adaptive thermogenesis.</text>
</comment>
<gene>
    <name evidence="25" type="ORF">HHI36_008022</name>
</gene>
<dbReference type="GO" id="GO:0005819">
    <property type="term" value="C:spindle"/>
    <property type="evidence" value="ECO:0007669"/>
    <property type="project" value="UniProtKB-SubCell"/>
</dbReference>
<dbReference type="GO" id="GO:0005634">
    <property type="term" value="C:nucleus"/>
    <property type="evidence" value="ECO:0007669"/>
    <property type="project" value="UniProtKB-SubCell"/>
</dbReference>
<evidence type="ECO:0000313" key="26">
    <source>
        <dbReference type="Proteomes" id="UP001516400"/>
    </source>
</evidence>
<dbReference type="PANTHER" id="PTHR21660">
    <property type="entry name" value="THIOESTERASE SUPERFAMILY MEMBER-RELATED"/>
    <property type="match status" value="1"/>
</dbReference>
<dbReference type="Pfam" id="PF03061">
    <property type="entry name" value="4HBT"/>
    <property type="match status" value="1"/>
</dbReference>
<evidence type="ECO:0000259" key="24">
    <source>
        <dbReference type="Pfam" id="PF03061"/>
    </source>
</evidence>
<comment type="catalytic activity">
    <reaction evidence="13">
        <text>octanoyl-CoA + H2O = octanoate + CoA + H(+)</text>
        <dbReference type="Rhea" id="RHEA:30143"/>
        <dbReference type="ChEBI" id="CHEBI:15377"/>
        <dbReference type="ChEBI" id="CHEBI:15378"/>
        <dbReference type="ChEBI" id="CHEBI:25646"/>
        <dbReference type="ChEBI" id="CHEBI:57287"/>
        <dbReference type="ChEBI" id="CHEBI:57386"/>
    </reaction>
    <physiologicalReaction direction="left-to-right" evidence="13">
        <dbReference type="Rhea" id="RHEA:30144"/>
    </physiologicalReaction>
</comment>
<evidence type="ECO:0000256" key="7">
    <source>
        <dbReference type="ARBA" id="ARBA00022801"/>
    </source>
</evidence>
<dbReference type="EMBL" id="JABFTP020000021">
    <property type="protein sequence ID" value="KAL3268935.1"/>
    <property type="molecule type" value="Genomic_DNA"/>
</dbReference>
<keyword evidence="26" id="KW-1185">Reference proteome</keyword>
<dbReference type="GO" id="GO:0160215">
    <property type="term" value="F:deacylase activity"/>
    <property type="evidence" value="ECO:0007669"/>
    <property type="project" value="UniProtKB-ARBA"/>
</dbReference>
<keyword evidence="7" id="KW-0378">Hydrolase</keyword>
<dbReference type="FunFam" id="3.10.129.10:FF:000021">
    <property type="entry name" value="Acyl-coenzyme A thioesterase 13"/>
    <property type="match status" value="1"/>
</dbReference>
<comment type="catalytic activity">
    <reaction evidence="14">
        <text>decanoyl-CoA + H2O = decanoate + CoA + H(+)</text>
        <dbReference type="Rhea" id="RHEA:40059"/>
        <dbReference type="ChEBI" id="CHEBI:15377"/>
        <dbReference type="ChEBI" id="CHEBI:15378"/>
        <dbReference type="ChEBI" id="CHEBI:27689"/>
        <dbReference type="ChEBI" id="CHEBI:57287"/>
        <dbReference type="ChEBI" id="CHEBI:61430"/>
    </reaction>
    <physiologicalReaction direction="left-to-right" evidence="14">
        <dbReference type="Rhea" id="RHEA:40060"/>
    </physiologicalReaction>
</comment>
<dbReference type="Proteomes" id="UP001516400">
    <property type="component" value="Unassembled WGS sequence"/>
</dbReference>
<comment type="subunit">
    <text evidence="19">Homotetramer. Interacts with PCTP.</text>
</comment>